<dbReference type="AlphaFoldDB" id="A0A9R1UP57"/>
<evidence type="ECO:0000256" key="1">
    <source>
        <dbReference type="SAM" id="MobiDB-lite"/>
    </source>
</evidence>
<gene>
    <name evidence="2" type="ORF">LSAT_V11C800444330</name>
</gene>
<name>A0A9R1UP57_LACSA</name>
<proteinExistence type="predicted"/>
<evidence type="ECO:0000313" key="3">
    <source>
        <dbReference type="Proteomes" id="UP000235145"/>
    </source>
</evidence>
<keyword evidence="3" id="KW-1185">Reference proteome</keyword>
<sequence length="123" mass="13842">MLASFSRISLCLKGTYKQYEVAKDGSISPCIGAFVTTMSLPCAHKIKYWKGTTFSLDLIHHHRSIDKLSVSLNKKEHVFSVITKLMNQFDTVFEPVIQQPKGRPPKSKKKRGITSTTRGPSIF</sequence>
<organism evidence="2 3">
    <name type="scientific">Lactuca sativa</name>
    <name type="common">Garden lettuce</name>
    <dbReference type="NCBI Taxonomy" id="4236"/>
    <lineage>
        <taxon>Eukaryota</taxon>
        <taxon>Viridiplantae</taxon>
        <taxon>Streptophyta</taxon>
        <taxon>Embryophyta</taxon>
        <taxon>Tracheophyta</taxon>
        <taxon>Spermatophyta</taxon>
        <taxon>Magnoliopsida</taxon>
        <taxon>eudicotyledons</taxon>
        <taxon>Gunneridae</taxon>
        <taxon>Pentapetalae</taxon>
        <taxon>asterids</taxon>
        <taxon>campanulids</taxon>
        <taxon>Asterales</taxon>
        <taxon>Asteraceae</taxon>
        <taxon>Cichorioideae</taxon>
        <taxon>Cichorieae</taxon>
        <taxon>Lactucinae</taxon>
        <taxon>Lactuca</taxon>
    </lineage>
</organism>
<accession>A0A9R1UP57</accession>
<feature type="compositionally biased region" description="Basic residues" evidence="1">
    <location>
        <begin position="103"/>
        <end position="112"/>
    </location>
</feature>
<protein>
    <submittedName>
        <fullName evidence="2">Uncharacterized protein</fullName>
    </submittedName>
</protein>
<comment type="caution">
    <text evidence="2">The sequence shown here is derived from an EMBL/GenBank/DDBJ whole genome shotgun (WGS) entry which is preliminary data.</text>
</comment>
<dbReference type="Proteomes" id="UP000235145">
    <property type="component" value="Unassembled WGS sequence"/>
</dbReference>
<reference evidence="2 3" key="1">
    <citation type="journal article" date="2017" name="Nat. Commun.">
        <title>Genome assembly with in vitro proximity ligation data and whole-genome triplication in lettuce.</title>
        <authorList>
            <person name="Reyes-Chin-Wo S."/>
            <person name="Wang Z."/>
            <person name="Yang X."/>
            <person name="Kozik A."/>
            <person name="Arikit S."/>
            <person name="Song C."/>
            <person name="Xia L."/>
            <person name="Froenicke L."/>
            <person name="Lavelle D.O."/>
            <person name="Truco M.J."/>
            <person name="Xia R."/>
            <person name="Zhu S."/>
            <person name="Xu C."/>
            <person name="Xu H."/>
            <person name="Xu X."/>
            <person name="Cox K."/>
            <person name="Korf I."/>
            <person name="Meyers B.C."/>
            <person name="Michelmore R.W."/>
        </authorList>
    </citation>
    <scope>NUCLEOTIDE SEQUENCE [LARGE SCALE GENOMIC DNA]</scope>
    <source>
        <strain evidence="3">cv. Salinas</strain>
        <tissue evidence="2">Seedlings</tissue>
    </source>
</reference>
<feature type="region of interest" description="Disordered" evidence="1">
    <location>
        <begin position="97"/>
        <end position="123"/>
    </location>
</feature>
<feature type="compositionally biased region" description="Polar residues" evidence="1">
    <location>
        <begin position="113"/>
        <end position="123"/>
    </location>
</feature>
<evidence type="ECO:0000313" key="2">
    <source>
        <dbReference type="EMBL" id="KAJ0190391.1"/>
    </source>
</evidence>
<dbReference type="EMBL" id="NBSK02000008">
    <property type="protein sequence ID" value="KAJ0190391.1"/>
    <property type="molecule type" value="Genomic_DNA"/>
</dbReference>